<accession>A0ABR2X7L2</accession>
<comment type="caution">
    <text evidence="1">The sequence shown here is derived from an EMBL/GenBank/DDBJ whole genome shotgun (WGS) entry which is preliminary data.</text>
</comment>
<gene>
    <name evidence="1" type="ORF">SCAR479_13540</name>
</gene>
<keyword evidence="1" id="KW-0418">Kinase</keyword>
<dbReference type="Proteomes" id="UP001465668">
    <property type="component" value="Unassembled WGS sequence"/>
</dbReference>
<organism evidence="1 2">
    <name type="scientific">Seiridium cardinale</name>
    <dbReference type="NCBI Taxonomy" id="138064"/>
    <lineage>
        <taxon>Eukaryota</taxon>
        <taxon>Fungi</taxon>
        <taxon>Dikarya</taxon>
        <taxon>Ascomycota</taxon>
        <taxon>Pezizomycotina</taxon>
        <taxon>Sordariomycetes</taxon>
        <taxon>Xylariomycetidae</taxon>
        <taxon>Amphisphaeriales</taxon>
        <taxon>Sporocadaceae</taxon>
        <taxon>Seiridium</taxon>
    </lineage>
</organism>
<reference evidence="1 2" key="1">
    <citation type="submission" date="2024-02" db="EMBL/GenBank/DDBJ databases">
        <title>First draft genome assembly of two strains of Seiridium cardinale.</title>
        <authorList>
            <person name="Emiliani G."/>
            <person name="Scali E."/>
        </authorList>
    </citation>
    <scope>NUCLEOTIDE SEQUENCE [LARGE SCALE GENOMIC DNA]</scope>
    <source>
        <strain evidence="1 2">BM-138-000479</strain>
    </source>
</reference>
<keyword evidence="2" id="KW-1185">Reference proteome</keyword>
<sequence>MTAVSGDRLVQGDSDVSHNPWILMTRMPWVPISILNVGGEVMICLARDLADHDAPSDVELPETIHESPPELVIRGVLRDNIKVLEPMTSLKHYYGVKIREKGPAGGNSQEEGFVFTHYDLSPRTVLTSGTPAQITGIVDFKFARFMSPIEELLDDHVQNDGHWSKPVYNAYLEGLENNGIATPTHGIADQHWLQALWLEQLIQIIDPWWLSRKYEGEELRSELDKTHMIV</sequence>
<dbReference type="GO" id="GO:0016301">
    <property type="term" value="F:kinase activity"/>
    <property type="evidence" value="ECO:0007669"/>
    <property type="project" value="UniProtKB-KW"/>
</dbReference>
<evidence type="ECO:0000313" key="1">
    <source>
        <dbReference type="EMBL" id="KAK9769757.1"/>
    </source>
</evidence>
<dbReference type="EMBL" id="JARVKM010000111">
    <property type="protein sequence ID" value="KAK9769757.1"/>
    <property type="molecule type" value="Genomic_DNA"/>
</dbReference>
<protein>
    <submittedName>
        <fullName evidence="1">Kinase</fullName>
    </submittedName>
</protein>
<keyword evidence="1" id="KW-0808">Transferase</keyword>
<evidence type="ECO:0000313" key="2">
    <source>
        <dbReference type="Proteomes" id="UP001465668"/>
    </source>
</evidence>
<proteinExistence type="predicted"/>
<name>A0ABR2X7L2_9PEZI</name>